<feature type="transmembrane region" description="Helical" evidence="6">
    <location>
        <begin position="258"/>
        <end position="277"/>
    </location>
</feature>
<keyword evidence="9" id="KW-1185">Reference proteome</keyword>
<protein>
    <submittedName>
        <fullName evidence="8">MFS transporter</fullName>
    </submittedName>
</protein>
<dbReference type="InterPro" id="IPR036259">
    <property type="entry name" value="MFS_trans_sf"/>
</dbReference>
<sequence length="409" mass="43610">MRAPLPSTSLWPIGLAIYLLMLPVTGVVPVLEELTGGRHPGLSDFSKHLFMVANMLAAVLLAPLAGRLSDRLGRRQPIIVSVMLANALVLMVLSLDAPYGVHLLLRFFDGALHITALTLLMTMAMDRARDARKGAWGQPGRIPGMGRAMGVAGAGLTLGTATGAPLGGWIGQDNALHVLQAGAVLSLLLAFWVSTLREPGHQPATPLPRRGTKDTGLPLRELVVPYVFTFADRLSVGFIISTMTLYLRTVLGAEPGQIGLLMGSFMLPFALLTYVFGRLASHFRPLAMMMAGSTLYGLALLALAFAPLPLWWWLMPAGGVAAALMFAPSLVMTARAAGDDNRAMAMGGFHAAGSLGFLLGPLTGGTILAVASLLDREGWLAAFLIMACLQWFCVLLFLPRLRAEIRARN</sequence>
<feature type="transmembrane region" description="Helical" evidence="6">
    <location>
        <begin position="286"/>
        <end position="305"/>
    </location>
</feature>
<feature type="transmembrane region" description="Helical" evidence="6">
    <location>
        <begin position="175"/>
        <end position="193"/>
    </location>
</feature>
<name>A0ABU0W3S1_9GAMM</name>
<evidence type="ECO:0000259" key="7">
    <source>
        <dbReference type="PROSITE" id="PS50850"/>
    </source>
</evidence>
<feature type="domain" description="Major facilitator superfamily (MFS) profile" evidence="7">
    <location>
        <begin position="221"/>
        <end position="409"/>
    </location>
</feature>
<feature type="transmembrane region" description="Helical" evidence="6">
    <location>
        <begin position="311"/>
        <end position="331"/>
    </location>
</feature>
<dbReference type="PROSITE" id="PS50850">
    <property type="entry name" value="MFS"/>
    <property type="match status" value="1"/>
</dbReference>
<dbReference type="SUPFAM" id="SSF103473">
    <property type="entry name" value="MFS general substrate transporter"/>
    <property type="match status" value="1"/>
</dbReference>
<dbReference type="Proteomes" id="UP001239019">
    <property type="component" value="Unassembled WGS sequence"/>
</dbReference>
<accession>A0ABU0W3S1</accession>
<evidence type="ECO:0000313" key="8">
    <source>
        <dbReference type="EMBL" id="MDQ2068675.1"/>
    </source>
</evidence>
<dbReference type="Gene3D" id="1.20.1250.20">
    <property type="entry name" value="MFS general substrate transporter like domains"/>
    <property type="match status" value="2"/>
</dbReference>
<organism evidence="8 9">
    <name type="scientific">Natronospira bacteriovora</name>
    <dbReference type="NCBI Taxonomy" id="3069753"/>
    <lineage>
        <taxon>Bacteria</taxon>
        <taxon>Pseudomonadati</taxon>
        <taxon>Pseudomonadota</taxon>
        <taxon>Gammaproteobacteria</taxon>
        <taxon>Natronospirales</taxon>
        <taxon>Natronospiraceae</taxon>
        <taxon>Natronospira</taxon>
    </lineage>
</organism>
<proteinExistence type="predicted"/>
<keyword evidence="5 6" id="KW-0472">Membrane</keyword>
<feature type="transmembrane region" description="Helical" evidence="6">
    <location>
        <begin position="352"/>
        <end position="373"/>
    </location>
</feature>
<evidence type="ECO:0000256" key="2">
    <source>
        <dbReference type="ARBA" id="ARBA00022448"/>
    </source>
</evidence>
<dbReference type="EMBL" id="JAVDDT010000001">
    <property type="protein sequence ID" value="MDQ2068675.1"/>
    <property type="molecule type" value="Genomic_DNA"/>
</dbReference>
<dbReference type="InterPro" id="IPR011701">
    <property type="entry name" value="MFS"/>
</dbReference>
<gene>
    <name evidence="8" type="ORF">RBH19_02150</name>
</gene>
<evidence type="ECO:0000256" key="5">
    <source>
        <dbReference type="ARBA" id="ARBA00023136"/>
    </source>
</evidence>
<keyword evidence="3 6" id="KW-0812">Transmembrane</keyword>
<feature type="transmembrane region" description="Helical" evidence="6">
    <location>
        <begin position="379"/>
        <end position="398"/>
    </location>
</feature>
<feature type="transmembrane region" description="Helical" evidence="6">
    <location>
        <begin position="48"/>
        <end position="66"/>
    </location>
</feature>
<comment type="subcellular location">
    <subcellularLocation>
        <location evidence="1">Membrane</location>
        <topology evidence="1">Multi-pass membrane protein</topology>
    </subcellularLocation>
</comment>
<dbReference type="PANTHER" id="PTHR23506">
    <property type="entry name" value="GH10249P"/>
    <property type="match status" value="1"/>
</dbReference>
<feature type="transmembrane region" description="Helical" evidence="6">
    <location>
        <begin position="78"/>
        <end position="97"/>
    </location>
</feature>
<reference evidence="8 9" key="1">
    <citation type="submission" date="2023-08" db="EMBL/GenBank/DDBJ databases">
        <title>Whole-genome sequencing of halo(alkali)philic microorganisms from hypersaline lakes.</title>
        <authorList>
            <person name="Sorokin D.Y."/>
            <person name="Abbas B."/>
            <person name="Merkel A.Y."/>
        </authorList>
    </citation>
    <scope>NUCLEOTIDE SEQUENCE [LARGE SCALE GENOMIC DNA]</scope>
    <source>
        <strain evidence="8 9">AB-CW4</strain>
    </source>
</reference>
<keyword evidence="2" id="KW-0813">Transport</keyword>
<comment type="caution">
    <text evidence="8">The sequence shown here is derived from an EMBL/GenBank/DDBJ whole genome shotgun (WGS) entry which is preliminary data.</text>
</comment>
<evidence type="ECO:0000256" key="3">
    <source>
        <dbReference type="ARBA" id="ARBA00022692"/>
    </source>
</evidence>
<dbReference type="InterPro" id="IPR050930">
    <property type="entry name" value="MFS_Vesicular_Transporter"/>
</dbReference>
<evidence type="ECO:0000256" key="4">
    <source>
        <dbReference type="ARBA" id="ARBA00022989"/>
    </source>
</evidence>
<dbReference type="InterPro" id="IPR020846">
    <property type="entry name" value="MFS_dom"/>
</dbReference>
<evidence type="ECO:0000256" key="6">
    <source>
        <dbReference type="SAM" id="Phobius"/>
    </source>
</evidence>
<keyword evidence="4 6" id="KW-1133">Transmembrane helix</keyword>
<feature type="transmembrane region" description="Helical" evidence="6">
    <location>
        <begin position="9"/>
        <end position="28"/>
    </location>
</feature>
<dbReference type="PANTHER" id="PTHR23506:SF23">
    <property type="entry name" value="GH10249P"/>
    <property type="match status" value="1"/>
</dbReference>
<dbReference type="RefSeq" id="WP_306727156.1">
    <property type="nucleotide sequence ID" value="NZ_JAVDDT010000001.1"/>
</dbReference>
<dbReference type="Pfam" id="PF07690">
    <property type="entry name" value="MFS_1"/>
    <property type="match status" value="2"/>
</dbReference>
<evidence type="ECO:0000313" key="9">
    <source>
        <dbReference type="Proteomes" id="UP001239019"/>
    </source>
</evidence>
<evidence type="ECO:0000256" key="1">
    <source>
        <dbReference type="ARBA" id="ARBA00004141"/>
    </source>
</evidence>
<feature type="transmembrane region" description="Helical" evidence="6">
    <location>
        <begin position="146"/>
        <end position="169"/>
    </location>
</feature>